<evidence type="ECO:0000313" key="1">
    <source>
        <dbReference type="EMBL" id="ACG43316.1"/>
    </source>
</evidence>
<dbReference type="EMBL" id="EU974642">
    <property type="protein sequence ID" value="ACG46760.1"/>
    <property type="molecule type" value="mRNA"/>
</dbReference>
<organism evidence="1">
    <name type="scientific">Zea mays</name>
    <name type="common">Maize</name>
    <dbReference type="NCBI Taxonomy" id="4577"/>
    <lineage>
        <taxon>Eukaryota</taxon>
        <taxon>Viridiplantae</taxon>
        <taxon>Streptophyta</taxon>
        <taxon>Embryophyta</taxon>
        <taxon>Tracheophyta</taxon>
        <taxon>Spermatophyta</taxon>
        <taxon>Magnoliopsida</taxon>
        <taxon>Liliopsida</taxon>
        <taxon>Poales</taxon>
        <taxon>Poaceae</taxon>
        <taxon>PACMAD clade</taxon>
        <taxon>Panicoideae</taxon>
        <taxon>Andropogonodae</taxon>
        <taxon>Andropogoneae</taxon>
        <taxon>Tripsacinae</taxon>
        <taxon>Zea</taxon>
    </lineage>
</organism>
<dbReference type="AlphaFoldDB" id="B6U1T3"/>
<accession>B6U1T3</accession>
<name>B6U1T3_MAIZE</name>
<proteinExistence type="evidence at transcript level"/>
<reference evidence="1" key="1">
    <citation type="journal article" date="2009" name="Plant Mol. Biol.">
        <title>Insights into corn genes derived from large-scale cDNA sequencing.</title>
        <authorList>
            <person name="Alexandrov N.N."/>
            <person name="Brover V.V."/>
            <person name="Freidin S."/>
            <person name="Troukhan M.E."/>
            <person name="Tatarinova T.V."/>
            <person name="Zhang H."/>
            <person name="Swaller T.J."/>
            <person name="Lu Y.P."/>
            <person name="Bouck J."/>
            <person name="Flavell R.B."/>
            <person name="Feldmann K.A."/>
        </authorList>
    </citation>
    <scope>NUCLEOTIDE SEQUENCE</scope>
</reference>
<sequence length="54" mass="5502">MACSFSAAITVSSAPTPASRPLAAATQSVCIARSAVATTARPIYILGLRITRLP</sequence>
<protein>
    <submittedName>
        <fullName evidence="1">Uncharacterized protein</fullName>
    </submittedName>
</protein>
<dbReference type="EMBL" id="EU971198">
    <property type="protein sequence ID" value="ACG43316.1"/>
    <property type="molecule type" value="mRNA"/>
</dbReference>